<reference evidence="9" key="1">
    <citation type="submission" date="2021-02" db="EMBL/GenBank/DDBJ databases">
        <authorList>
            <person name="Nowell W R."/>
        </authorList>
    </citation>
    <scope>NUCLEOTIDE SEQUENCE</scope>
</reference>
<comment type="subcellular location">
    <subcellularLocation>
        <location evidence="1">Membrane</location>
    </subcellularLocation>
</comment>
<accession>A0A813TSP3</accession>
<evidence type="ECO:0000256" key="5">
    <source>
        <dbReference type="RuleBase" id="RU000688"/>
    </source>
</evidence>
<keyword evidence="2 5" id="KW-0812">Transmembrane</keyword>
<dbReference type="Proteomes" id="UP000663852">
    <property type="component" value="Unassembled WGS sequence"/>
</dbReference>
<dbReference type="Pfam" id="PF00001">
    <property type="entry name" value="7tm_1"/>
    <property type="match status" value="1"/>
</dbReference>
<dbReference type="GO" id="GO:0016020">
    <property type="term" value="C:membrane"/>
    <property type="evidence" value="ECO:0007669"/>
    <property type="project" value="UniProtKB-SubCell"/>
</dbReference>
<feature type="transmembrane region" description="Helical" evidence="7">
    <location>
        <begin position="242"/>
        <end position="267"/>
    </location>
</feature>
<feature type="transmembrane region" description="Helical" evidence="7">
    <location>
        <begin position="23"/>
        <end position="45"/>
    </location>
</feature>
<dbReference type="PANTHER" id="PTHR46641">
    <property type="entry name" value="FMRFAMIDE RECEPTOR-RELATED"/>
    <property type="match status" value="1"/>
</dbReference>
<evidence type="ECO:0000259" key="8">
    <source>
        <dbReference type="PROSITE" id="PS50262"/>
    </source>
</evidence>
<name>A0A813TSP3_ADIRI</name>
<dbReference type="PROSITE" id="PS50262">
    <property type="entry name" value="G_PROTEIN_RECEP_F1_2"/>
    <property type="match status" value="1"/>
</dbReference>
<feature type="transmembrane region" description="Helical" evidence="7">
    <location>
        <begin position="184"/>
        <end position="208"/>
    </location>
</feature>
<keyword evidence="5" id="KW-0297">G-protein coupled receptor</keyword>
<dbReference type="PRINTS" id="PR00237">
    <property type="entry name" value="GPCRRHODOPSN"/>
</dbReference>
<keyword evidence="11" id="KW-1185">Reference proteome</keyword>
<dbReference type="Gene3D" id="1.20.1070.10">
    <property type="entry name" value="Rhodopsin 7-helix transmembrane proteins"/>
    <property type="match status" value="1"/>
</dbReference>
<feature type="compositionally biased region" description="Polar residues" evidence="6">
    <location>
        <begin position="373"/>
        <end position="388"/>
    </location>
</feature>
<evidence type="ECO:0000313" key="11">
    <source>
        <dbReference type="Proteomes" id="UP000663828"/>
    </source>
</evidence>
<evidence type="ECO:0000256" key="4">
    <source>
        <dbReference type="ARBA" id="ARBA00023136"/>
    </source>
</evidence>
<evidence type="ECO:0000256" key="7">
    <source>
        <dbReference type="SAM" id="Phobius"/>
    </source>
</evidence>
<dbReference type="EMBL" id="CAJNOJ010000015">
    <property type="protein sequence ID" value="CAF0813823.1"/>
    <property type="molecule type" value="Genomic_DNA"/>
</dbReference>
<dbReference type="OrthoDB" id="9990906at2759"/>
<keyword evidence="4 7" id="KW-0472">Membrane</keyword>
<evidence type="ECO:0000256" key="2">
    <source>
        <dbReference type="ARBA" id="ARBA00022692"/>
    </source>
</evidence>
<dbReference type="AlphaFoldDB" id="A0A813TSP3"/>
<dbReference type="InterPro" id="IPR000276">
    <property type="entry name" value="GPCR_Rhodpsn"/>
</dbReference>
<feature type="transmembrane region" description="Helical" evidence="7">
    <location>
        <begin position="145"/>
        <end position="164"/>
    </location>
</feature>
<feature type="domain" description="G-protein coupled receptors family 1 profile" evidence="8">
    <location>
        <begin position="38"/>
        <end position="303"/>
    </location>
</feature>
<comment type="caution">
    <text evidence="9">The sequence shown here is derived from an EMBL/GenBank/DDBJ whole genome shotgun (WGS) entry which is preliminary data.</text>
</comment>
<dbReference type="PROSITE" id="PS00237">
    <property type="entry name" value="G_PROTEIN_RECEP_F1_1"/>
    <property type="match status" value="1"/>
</dbReference>
<dbReference type="PANTHER" id="PTHR46641:SF25">
    <property type="entry name" value="CNMAMIDE RECEPTOR-RELATED"/>
    <property type="match status" value="1"/>
</dbReference>
<feature type="region of interest" description="Disordered" evidence="6">
    <location>
        <begin position="366"/>
        <end position="388"/>
    </location>
</feature>
<gene>
    <name evidence="9" type="ORF">EDS130_LOCUS5492</name>
    <name evidence="10" type="ORF">XAT740_LOCUS52151</name>
</gene>
<evidence type="ECO:0000313" key="9">
    <source>
        <dbReference type="EMBL" id="CAF0813823.1"/>
    </source>
</evidence>
<evidence type="ECO:0000313" key="10">
    <source>
        <dbReference type="EMBL" id="CAF1634083.1"/>
    </source>
</evidence>
<dbReference type="CDD" id="cd14978">
    <property type="entry name" value="7tmA_FMRFamide_R-like"/>
    <property type="match status" value="1"/>
</dbReference>
<evidence type="ECO:0000256" key="1">
    <source>
        <dbReference type="ARBA" id="ARBA00004370"/>
    </source>
</evidence>
<comment type="similarity">
    <text evidence="5">Belongs to the G-protein coupled receptor 1 family.</text>
</comment>
<keyword evidence="5" id="KW-0675">Receptor</keyword>
<proteinExistence type="inferred from homology"/>
<evidence type="ECO:0000256" key="6">
    <source>
        <dbReference type="SAM" id="MobiDB-lite"/>
    </source>
</evidence>
<dbReference type="Proteomes" id="UP000663828">
    <property type="component" value="Unassembled WGS sequence"/>
</dbReference>
<protein>
    <recommendedName>
        <fullName evidence="8">G-protein coupled receptors family 1 profile domain-containing protein</fullName>
    </recommendedName>
</protein>
<organism evidence="9 12">
    <name type="scientific">Adineta ricciae</name>
    <name type="common">Rotifer</name>
    <dbReference type="NCBI Taxonomy" id="249248"/>
    <lineage>
        <taxon>Eukaryota</taxon>
        <taxon>Metazoa</taxon>
        <taxon>Spiralia</taxon>
        <taxon>Gnathifera</taxon>
        <taxon>Rotifera</taxon>
        <taxon>Eurotatoria</taxon>
        <taxon>Bdelloidea</taxon>
        <taxon>Adinetida</taxon>
        <taxon>Adinetidae</taxon>
        <taxon>Adineta</taxon>
    </lineage>
</organism>
<evidence type="ECO:0000313" key="12">
    <source>
        <dbReference type="Proteomes" id="UP000663852"/>
    </source>
</evidence>
<evidence type="ECO:0000256" key="3">
    <source>
        <dbReference type="ARBA" id="ARBA00022989"/>
    </source>
</evidence>
<dbReference type="InterPro" id="IPR017452">
    <property type="entry name" value="GPCR_Rhodpsn_7TM"/>
</dbReference>
<keyword evidence="3 7" id="KW-1133">Transmembrane helix</keyword>
<feature type="transmembrane region" description="Helical" evidence="7">
    <location>
        <begin position="102"/>
        <end position="124"/>
    </location>
</feature>
<dbReference type="EMBL" id="CAJNOR010008515">
    <property type="protein sequence ID" value="CAF1634083.1"/>
    <property type="molecule type" value="Genomic_DNA"/>
</dbReference>
<dbReference type="InterPro" id="IPR052954">
    <property type="entry name" value="GPCR-Ligand_Int"/>
</dbReference>
<feature type="transmembrane region" description="Helical" evidence="7">
    <location>
        <begin position="57"/>
        <end position="82"/>
    </location>
</feature>
<dbReference type="SUPFAM" id="SSF81321">
    <property type="entry name" value="Family A G protein-coupled receptor-like"/>
    <property type="match status" value="1"/>
</dbReference>
<keyword evidence="5" id="KW-0807">Transducer</keyword>
<sequence>MNLTIGLHEITDSLPSATLPGQIFFVIFPCMVITGIICNSLIFVIMQRRRMSHLSTCYYMGILAVADTSVLLLGLSVMWLYLLNRKWSLLLQSTYVCKFISLLFYTVSDVSVWLVCMMSADRCIAVTRPLHASSICTVQRARKCVTILVVCCIWINIHFLFSHHLSPENDCTYHERYEFFSRHIWPWIDAAVYSILPFILLLTMNLIIVHSLFQARRSTTTLQICQSQLTRQKNKLSISRKLTTMLLAVTVFFLLSSCPMVCLQIYINIHKNNQYKQMFAQAYLKPLCETLQYSNHCVNFFLYAMTGKAFRHELHSLFVTIGVKLHLSNEPIPNSKERRSTAPNIQYHVVEKNIDRNYKSNQAAPSTLPLLQRRQSNESTGSSSGTIPQYFRQQIPRSNLTDVSCYLQKISNV</sequence>
<dbReference type="GO" id="GO:0004930">
    <property type="term" value="F:G protein-coupled receptor activity"/>
    <property type="evidence" value="ECO:0007669"/>
    <property type="project" value="UniProtKB-KW"/>
</dbReference>